<feature type="chain" id="PRO_5008717918" evidence="1">
    <location>
        <begin position="42"/>
        <end position="304"/>
    </location>
</feature>
<dbReference type="InterPro" id="IPR006311">
    <property type="entry name" value="TAT_signal"/>
</dbReference>
<dbReference type="EMBL" id="FMDN01000005">
    <property type="protein sequence ID" value="SCG47985.1"/>
    <property type="molecule type" value="Genomic_DNA"/>
</dbReference>
<dbReference type="STRING" id="47864.GA0070560_105194"/>
<protein>
    <submittedName>
        <fullName evidence="2">Uncharacterized protein</fullName>
    </submittedName>
</protein>
<name>A0A1C5HPR7_9ACTN</name>
<proteinExistence type="predicted"/>
<dbReference type="Proteomes" id="UP000199408">
    <property type="component" value="Unassembled WGS sequence"/>
</dbReference>
<dbReference type="AlphaFoldDB" id="A0A1C5HPR7"/>
<accession>A0A1C5HPR7</accession>
<gene>
    <name evidence="2" type="ORF">GA0070560_105194</name>
</gene>
<evidence type="ECO:0000256" key="1">
    <source>
        <dbReference type="SAM" id="SignalP"/>
    </source>
</evidence>
<sequence>MSEEQSKTVDRRRLLRRASTVAAGLAGTAAVGAATAGPAQAAPGDPVLQGEANNAGSATTLSASSMESATLRLANTATADEYGNTMAGPALRLTPSGDIISNQAEVGSIAMDQGGTIWAVTGEADDGFKYRDYVRTSFNSNTTVPIVPQRALDTRTSGGRNRVLNEEGNFDSSGRLLAGRTIHLNLEDFVNFGDAVHGNVTVTGPLAAGFLQVFPYGVPRPTSFSTINFQAGQTLSNAFLSGLGSGYDRVSIYAQRTTHVILDMVAFVISMGQVNPRFLSGAAGLTEEDRRARLAKLAKPSWAR</sequence>
<dbReference type="PROSITE" id="PS51318">
    <property type="entry name" value="TAT"/>
    <property type="match status" value="1"/>
</dbReference>
<feature type="signal peptide" evidence="1">
    <location>
        <begin position="1"/>
        <end position="41"/>
    </location>
</feature>
<dbReference type="RefSeq" id="WP_091294124.1">
    <property type="nucleotide sequence ID" value="NZ_FMDN01000005.1"/>
</dbReference>
<dbReference type="OrthoDB" id="3360185at2"/>
<organism evidence="2 3">
    <name type="scientific">Micromonospora halophytica</name>
    <dbReference type="NCBI Taxonomy" id="47864"/>
    <lineage>
        <taxon>Bacteria</taxon>
        <taxon>Bacillati</taxon>
        <taxon>Actinomycetota</taxon>
        <taxon>Actinomycetes</taxon>
        <taxon>Micromonosporales</taxon>
        <taxon>Micromonosporaceae</taxon>
        <taxon>Micromonospora</taxon>
    </lineage>
</organism>
<evidence type="ECO:0000313" key="2">
    <source>
        <dbReference type="EMBL" id="SCG47985.1"/>
    </source>
</evidence>
<evidence type="ECO:0000313" key="3">
    <source>
        <dbReference type="Proteomes" id="UP000199408"/>
    </source>
</evidence>
<keyword evidence="1" id="KW-0732">Signal</keyword>
<reference evidence="3" key="1">
    <citation type="submission" date="2016-06" db="EMBL/GenBank/DDBJ databases">
        <authorList>
            <person name="Varghese N."/>
        </authorList>
    </citation>
    <scope>NUCLEOTIDE SEQUENCE [LARGE SCALE GENOMIC DNA]</scope>
    <source>
        <strain evidence="3">DSM 43171</strain>
    </source>
</reference>
<keyword evidence="3" id="KW-1185">Reference proteome</keyword>